<evidence type="ECO:0000259" key="16">
    <source>
        <dbReference type="Pfam" id="PF00108"/>
    </source>
</evidence>
<dbReference type="GO" id="GO:0010124">
    <property type="term" value="P:phenylacetate catabolic process"/>
    <property type="evidence" value="ECO:0007669"/>
    <property type="project" value="TreeGrafter"/>
</dbReference>
<comment type="catalytic activity">
    <reaction evidence="12">
        <text>3-oxo-(6Z,9Z,12Z,15Z,18Z,21Z)-tetracosahexaenoyl-CoA + CoA = (4Z,7Z,10Z,13Z,16Z,19Z)-docosahexaenoyl-CoA + acetyl-CoA</text>
        <dbReference type="Rhea" id="RHEA:39131"/>
        <dbReference type="ChEBI" id="CHEBI:57287"/>
        <dbReference type="ChEBI" id="CHEBI:57288"/>
        <dbReference type="ChEBI" id="CHEBI:74298"/>
        <dbReference type="ChEBI" id="CHEBI:74304"/>
    </reaction>
    <physiologicalReaction direction="left-to-right" evidence="12">
        <dbReference type="Rhea" id="RHEA:39132"/>
    </physiologicalReaction>
</comment>
<dbReference type="InterPro" id="IPR050215">
    <property type="entry name" value="Thiolase-like_sf_Thiolase"/>
</dbReference>
<dbReference type="EC" id="2.3.1.9" evidence="4"/>
<comment type="catalytic activity">
    <reaction evidence="14">
        <text>3-oxohexadecanedioyl-CoA + CoA = tetradecanedioyl-CoA + acetyl-CoA</text>
        <dbReference type="Rhea" id="RHEA:40343"/>
        <dbReference type="ChEBI" id="CHEBI:57287"/>
        <dbReference type="ChEBI" id="CHEBI:57288"/>
        <dbReference type="ChEBI" id="CHEBI:77081"/>
        <dbReference type="ChEBI" id="CHEBI:77084"/>
    </reaction>
    <physiologicalReaction direction="left-to-right" evidence="14">
        <dbReference type="Rhea" id="RHEA:40344"/>
    </physiologicalReaction>
</comment>
<evidence type="ECO:0000313" key="18">
    <source>
        <dbReference type="Ensembl" id="ENSJJAP00000024484.1"/>
    </source>
</evidence>
<dbReference type="SUPFAM" id="SSF53901">
    <property type="entry name" value="Thiolase-like"/>
    <property type="match status" value="2"/>
</dbReference>
<evidence type="ECO:0000256" key="7">
    <source>
        <dbReference type="ARBA" id="ARBA00022946"/>
    </source>
</evidence>
<keyword evidence="8" id="KW-0007">Acetylation</keyword>
<evidence type="ECO:0000256" key="10">
    <source>
        <dbReference type="ARBA" id="ARBA00023140"/>
    </source>
</evidence>
<dbReference type="PROSITE" id="PS00737">
    <property type="entry name" value="THIOLASE_2"/>
    <property type="match status" value="1"/>
</dbReference>
<feature type="domain" description="Thiolase C-terminal" evidence="17">
    <location>
        <begin position="47"/>
        <end position="158"/>
    </location>
</feature>
<accession>A0A8C5LI94</accession>
<evidence type="ECO:0000256" key="9">
    <source>
        <dbReference type="ARBA" id="ARBA00023098"/>
    </source>
</evidence>
<evidence type="ECO:0000256" key="8">
    <source>
        <dbReference type="ARBA" id="ARBA00022990"/>
    </source>
</evidence>
<evidence type="ECO:0000256" key="11">
    <source>
        <dbReference type="ARBA" id="ARBA00023315"/>
    </source>
</evidence>
<evidence type="ECO:0000256" key="1">
    <source>
        <dbReference type="ARBA" id="ARBA00004275"/>
    </source>
</evidence>
<keyword evidence="5 15" id="KW-0808">Transferase</keyword>
<evidence type="ECO:0000256" key="4">
    <source>
        <dbReference type="ARBA" id="ARBA00012705"/>
    </source>
</evidence>
<keyword evidence="10" id="KW-0576">Peroxisome</keyword>
<dbReference type="Pfam" id="PF02803">
    <property type="entry name" value="Thiolase_C"/>
    <property type="match status" value="1"/>
</dbReference>
<comment type="pathway">
    <text evidence="2">Lipid metabolism; peroxisomal fatty acid beta-oxidation.</text>
</comment>
<sequence>MEGLAKLKPAFKDGGSKTAGEHSQVSDGAVAVLLARRSKAEQLGLPILGVLWSYAMVGVPPDDMGIGPAYAIPTALEKAGLTVSDIDIFEINEAFASQALYCVEKLGIPAEKVNPLGGAIALGHPLGCTGARQVITLLNELKGRCHLAGLCAVCVVTGCHCLHSGVDSAMF</sequence>
<keyword evidence="6" id="KW-0276">Fatty acid metabolism</keyword>
<name>A0A8C5LI94_JACJA</name>
<keyword evidence="19" id="KW-1185">Reference proteome</keyword>
<dbReference type="GO" id="GO:0003985">
    <property type="term" value="F:acetyl-CoA C-acetyltransferase activity"/>
    <property type="evidence" value="ECO:0007669"/>
    <property type="project" value="UniProtKB-EC"/>
</dbReference>
<keyword evidence="9" id="KW-0443">Lipid metabolism</keyword>
<dbReference type="CDD" id="cd00751">
    <property type="entry name" value="thiolase"/>
    <property type="match status" value="1"/>
</dbReference>
<evidence type="ECO:0000256" key="13">
    <source>
        <dbReference type="ARBA" id="ARBA00037000"/>
    </source>
</evidence>
<evidence type="ECO:0000256" key="14">
    <source>
        <dbReference type="ARBA" id="ARBA00049306"/>
    </source>
</evidence>
<comment type="similarity">
    <text evidence="3 15">Belongs to the thiolase-like superfamily. Thiolase family.</text>
</comment>
<comment type="subcellular location">
    <subcellularLocation>
        <location evidence="1">Peroxisome</location>
    </subcellularLocation>
</comment>
<dbReference type="InterPro" id="IPR016039">
    <property type="entry name" value="Thiolase-like"/>
</dbReference>
<keyword evidence="11 15" id="KW-0012">Acyltransferase</keyword>
<dbReference type="Gene3D" id="3.40.47.10">
    <property type="match status" value="2"/>
</dbReference>
<dbReference type="Proteomes" id="UP000694385">
    <property type="component" value="Unassembled WGS sequence"/>
</dbReference>
<dbReference type="InterPro" id="IPR002155">
    <property type="entry name" value="Thiolase"/>
</dbReference>
<feature type="domain" description="Thiolase N-terminal" evidence="16">
    <location>
        <begin position="1"/>
        <end position="37"/>
    </location>
</feature>
<dbReference type="AlphaFoldDB" id="A0A8C5LI94"/>
<organism evidence="18 19">
    <name type="scientific">Jaculus jaculus</name>
    <name type="common">Lesser Egyptian jerboa</name>
    <dbReference type="NCBI Taxonomy" id="51337"/>
    <lineage>
        <taxon>Eukaryota</taxon>
        <taxon>Metazoa</taxon>
        <taxon>Chordata</taxon>
        <taxon>Craniata</taxon>
        <taxon>Vertebrata</taxon>
        <taxon>Euteleostomi</taxon>
        <taxon>Mammalia</taxon>
        <taxon>Eutheria</taxon>
        <taxon>Euarchontoglires</taxon>
        <taxon>Glires</taxon>
        <taxon>Rodentia</taxon>
        <taxon>Myomorpha</taxon>
        <taxon>Dipodoidea</taxon>
        <taxon>Dipodidae</taxon>
        <taxon>Dipodinae</taxon>
        <taxon>Jaculus</taxon>
    </lineage>
</organism>
<dbReference type="GO" id="GO:0005777">
    <property type="term" value="C:peroxisome"/>
    <property type="evidence" value="ECO:0007669"/>
    <property type="project" value="UniProtKB-SubCell"/>
</dbReference>
<dbReference type="GO" id="GO:0006635">
    <property type="term" value="P:fatty acid beta-oxidation"/>
    <property type="evidence" value="ECO:0007669"/>
    <property type="project" value="TreeGrafter"/>
</dbReference>
<evidence type="ECO:0000256" key="15">
    <source>
        <dbReference type="RuleBase" id="RU003557"/>
    </source>
</evidence>
<evidence type="ECO:0000256" key="2">
    <source>
        <dbReference type="ARBA" id="ARBA00004846"/>
    </source>
</evidence>
<protein>
    <recommendedName>
        <fullName evidence="4">acetyl-CoA C-acetyltransferase</fullName>
        <ecNumber evidence="4">2.3.1.9</ecNumber>
    </recommendedName>
</protein>
<proteinExistence type="inferred from homology"/>
<dbReference type="Pfam" id="PF00108">
    <property type="entry name" value="Thiolase_N"/>
    <property type="match status" value="1"/>
</dbReference>
<evidence type="ECO:0000256" key="5">
    <source>
        <dbReference type="ARBA" id="ARBA00022679"/>
    </source>
</evidence>
<comment type="catalytic activity">
    <reaction evidence="13">
        <text>2 acetyl-CoA = acetoacetyl-CoA + CoA</text>
        <dbReference type="Rhea" id="RHEA:21036"/>
        <dbReference type="ChEBI" id="CHEBI:57286"/>
        <dbReference type="ChEBI" id="CHEBI:57287"/>
        <dbReference type="ChEBI" id="CHEBI:57288"/>
        <dbReference type="EC" id="2.3.1.9"/>
    </reaction>
    <physiologicalReaction direction="right-to-left" evidence="13">
        <dbReference type="Rhea" id="RHEA:21038"/>
    </physiologicalReaction>
</comment>
<evidence type="ECO:0000256" key="3">
    <source>
        <dbReference type="ARBA" id="ARBA00010982"/>
    </source>
</evidence>
<evidence type="ECO:0000259" key="17">
    <source>
        <dbReference type="Pfam" id="PF02803"/>
    </source>
</evidence>
<dbReference type="InterPro" id="IPR020617">
    <property type="entry name" value="Thiolase_C"/>
</dbReference>
<reference evidence="18" key="1">
    <citation type="submission" date="2025-08" db="UniProtKB">
        <authorList>
            <consortium name="Ensembl"/>
        </authorList>
    </citation>
    <scope>IDENTIFICATION</scope>
</reference>
<dbReference type="GeneTree" id="ENSGT01030000234626"/>
<dbReference type="PANTHER" id="PTHR43853:SF8">
    <property type="entry name" value="3-KETOACYL-COA THIOLASE, PEROXISOMAL"/>
    <property type="match status" value="1"/>
</dbReference>
<dbReference type="InterPro" id="IPR020616">
    <property type="entry name" value="Thiolase_N"/>
</dbReference>
<evidence type="ECO:0000313" key="19">
    <source>
        <dbReference type="Proteomes" id="UP000694385"/>
    </source>
</evidence>
<evidence type="ECO:0000256" key="6">
    <source>
        <dbReference type="ARBA" id="ARBA00022832"/>
    </source>
</evidence>
<keyword evidence="7" id="KW-0809">Transit peptide</keyword>
<reference evidence="18" key="2">
    <citation type="submission" date="2025-09" db="UniProtKB">
        <authorList>
            <consortium name="Ensembl"/>
        </authorList>
    </citation>
    <scope>IDENTIFICATION</scope>
</reference>
<dbReference type="InterPro" id="IPR020613">
    <property type="entry name" value="Thiolase_CS"/>
</dbReference>
<evidence type="ECO:0000256" key="12">
    <source>
        <dbReference type="ARBA" id="ARBA00036770"/>
    </source>
</evidence>
<dbReference type="PANTHER" id="PTHR43853">
    <property type="entry name" value="3-KETOACYL-COA THIOLASE, PEROXISOMAL"/>
    <property type="match status" value="1"/>
</dbReference>
<dbReference type="OMA" id="YVRVETI"/>
<dbReference type="Ensembl" id="ENSJJAT00000031066.1">
    <property type="protein sequence ID" value="ENSJJAP00000024484.1"/>
    <property type="gene ID" value="ENSJJAG00000023930.1"/>
</dbReference>